<keyword evidence="12" id="KW-0902">Two-component regulatory system</keyword>
<comment type="catalytic activity">
    <reaction evidence="1">
        <text>ATP + protein L-histidine = ADP + protein N-phospho-L-histidine.</text>
        <dbReference type="EC" id="2.7.13.3"/>
    </reaction>
</comment>
<evidence type="ECO:0000256" key="9">
    <source>
        <dbReference type="ARBA" id="ARBA00022777"/>
    </source>
</evidence>
<dbReference type="InterPro" id="IPR036097">
    <property type="entry name" value="HisK_dim/P_sf"/>
</dbReference>
<dbReference type="InterPro" id="IPR003661">
    <property type="entry name" value="HisK_dim/P_dom"/>
</dbReference>
<evidence type="ECO:0000313" key="19">
    <source>
        <dbReference type="Proteomes" id="UP000184447"/>
    </source>
</evidence>
<dbReference type="AlphaFoldDB" id="A0A1M5WZI7"/>
<feature type="domain" description="HAMP" evidence="17">
    <location>
        <begin position="183"/>
        <end position="235"/>
    </location>
</feature>
<evidence type="ECO:0000256" key="1">
    <source>
        <dbReference type="ARBA" id="ARBA00000085"/>
    </source>
</evidence>
<proteinExistence type="predicted"/>
<evidence type="ECO:0000259" key="16">
    <source>
        <dbReference type="PROSITE" id="PS50109"/>
    </source>
</evidence>
<dbReference type="OrthoDB" id="9780718at2"/>
<evidence type="ECO:0000256" key="6">
    <source>
        <dbReference type="ARBA" id="ARBA00022679"/>
    </source>
</evidence>
<dbReference type="EC" id="2.7.13.3" evidence="3"/>
<feature type="transmembrane region" description="Helical" evidence="15">
    <location>
        <begin position="163"/>
        <end position="182"/>
    </location>
</feature>
<dbReference type="Pfam" id="PF00672">
    <property type="entry name" value="HAMP"/>
    <property type="match status" value="1"/>
</dbReference>
<evidence type="ECO:0000256" key="2">
    <source>
        <dbReference type="ARBA" id="ARBA00004651"/>
    </source>
</evidence>
<dbReference type="SUPFAM" id="SSF158472">
    <property type="entry name" value="HAMP domain-like"/>
    <property type="match status" value="1"/>
</dbReference>
<organism evidence="18 19">
    <name type="scientific">Clostridium grantii DSM 8605</name>
    <dbReference type="NCBI Taxonomy" id="1121316"/>
    <lineage>
        <taxon>Bacteria</taxon>
        <taxon>Bacillati</taxon>
        <taxon>Bacillota</taxon>
        <taxon>Clostridia</taxon>
        <taxon>Eubacteriales</taxon>
        <taxon>Clostridiaceae</taxon>
        <taxon>Clostridium</taxon>
    </lineage>
</organism>
<reference evidence="18 19" key="1">
    <citation type="submission" date="2016-11" db="EMBL/GenBank/DDBJ databases">
        <authorList>
            <person name="Jaros S."/>
            <person name="Januszkiewicz K."/>
            <person name="Wedrychowicz H."/>
        </authorList>
    </citation>
    <scope>NUCLEOTIDE SEQUENCE [LARGE SCALE GENOMIC DNA]</scope>
    <source>
        <strain evidence="18 19">DSM 8605</strain>
    </source>
</reference>
<dbReference type="InterPro" id="IPR003660">
    <property type="entry name" value="HAMP_dom"/>
</dbReference>
<dbReference type="Pfam" id="PF02518">
    <property type="entry name" value="HATPase_c"/>
    <property type="match status" value="1"/>
</dbReference>
<dbReference type="Proteomes" id="UP000184447">
    <property type="component" value="Unassembled WGS sequence"/>
</dbReference>
<dbReference type="InterPro" id="IPR036890">
    <property type="entry name" value="HATPase_C_sf"/>
</dbReference>
<dbReference type="PANTHER" id="PTHR45528">
    <property type="entry name" value="SENSOR HISTIDINE KINASE CPXA"/>
    <property type="match status" value="1"/>
</dbReference>
<dbReference type="GO" id="GO:0000155">
    <property type="term" value="F:phosphorelay sensor kinase activity"/>
    <property type="evidence" value="ECO:0007669"/>
    <property type="project" value="InterPro"/>
</dbReference>
<comment type="subcellular location">
    <subcellularLocation>
        <location evidence="2">Cell membrane</location>
        <topology evidence="2">Multi-pass membrane protein</topology>
    </subcellularLocation>
</comment>
<gene>
    <name evidence="18" type="ORF">SAMN02745207_03234</name>
</gene>
<accession>A0A1M5WZI7</accession>
<keyword evidence="9 18" id="KW-0418">Kinase</keyword>
<feature type="coiled-coil region" evidence="14">
    <location>
        <begin position="268"/>
        <end position="295"/>
    </location>
</feature>
<feature type="transmembrane region" description="Helical" evidence="15">
    <location>
        <begin position="20"/>
        <end position="38"/>
    </location>
</feature>
<evidence type="ECO:0000256" key="4">
    <source>
        <dbReference type="ARBA" id="ARBA00022475"/>
    </source>
</evidence>
<keyword evidence="11 15" id="KW-1133">Transmembrane helix</keyword>
<keyword evidence="13 15" id="KW-0472">Membrane</keyword>
<evidence type="ECO:0000313" key="18">
    <source>
        <dbReference type="EMBL" id="SHH93096.1"/>
    </source>
</evidence>
<keyword evidence="5" id="KW-0597">Phosphoprotein</keyword>
<dbReference type="EMBL" id="FQXM01000022">
    <property type="protein sequence ID" value="SHH93096.1"/>
    <property type="molecule type" value="Genomic_DNA"/>
</dbReference>
<evidence type="ECO:0000256" key="7">
    <source>
        <dbReference type="ARBA" id="ARBA00022692"/>
    </source>
</evidence>
<dbReference type="STRING" id="1121316.SAMN02745207_03234"/>
<feature type="domain" description="Histidine kinase" evidence="16">
    <location>
        <begin position="243"/>
        <end position="444"/>
    </location>
</feature>
<dbReference type="InterPro" id="IPR003594">
    <property type="entry name" value="HATPase_dom"/>
</dbReference>
<keyword evidence="4" id="KW-1003">Cell membrane</keyword>
<dbReference type="InterPro" id="IPR005467">
    <property type="entry name" value="His_kinase_dom"/>
</dbReference>
<evidence type="ECO:0000256" key="15">
    <source>
        <dbReference type="SAM" id="Phobius"/>
    </source>
</evidence>
<dbReference type="SUPFAM" id="SSF55874">
    <property type="entry name" value="ATPase domain of HSP90 chaperone/DNA topoisomerase II/histidine kinase"/>
    <property type="match status" value="1"/>
</dbReference>
<evidence type="ECO:0000256" key="13">
    <source>
        <dbReference type="ARBA" id="ARBA00023136"/>
    </source>
</evidence>
<dbReference type="GO" id="GO:0005524">
    <property type="term" value="F:ATP binding"/>
    <property type="evidence" value="ECO:0007669"/>
    <property type="project" value="UniProtKB-KW"/>
</dbReference>
<keyword evidence="7 15" id="KW-0812">Transmembrane</keyword>
<keyword evidence="19" id="KW-1185">Reference proteome</keyword>
<evidence type="ECO:0000256" key="5">
    <source>
        <dbReference type="ARBA" id="ARBA00022553"/>
    </source>
</evidence>
<sequence>MKKEFKSISWKIWSTMTRTIMILFIMVLLANITIIKNIKDNFILSQLEDSAEVIINLDSNSLKKDEMNDTLNAAIFRMEKNGGDYSIILNKFSKSLFMNKNCDNELIDKIVSQIIKNGILSNKGIVKENSLSYYYYIDWSADTSSALVFLTSSQRETKFQIEIFIIILFFLIISFFTSRITAKKIAEPIEKLELFAEEIAKRNWNAQVPKTDPDEIGLLANALEKMRDSLKISEERDRQFLQSTSHDLKTPVMIIKGYAQSLLDGVGVDSEISAAEVIKNEAERLERRITQLLKLNTLSHSLEYSENREFIRLDRLLKSLISKFMVVRPELNWNLTLKELEIKGDPEALLIAFENILENQLRYAKNSISIKMNVTDKSEIIISNDGSFFELEDPMFIFQPYKKDRSGKFGLGLAIVKQVIESHKGSIVAYNVENGVEFKINFYL</sequence>
<keyword evidence="8" id="KW-0547">Nucleotide-binding</keyword>
<dbReference type="RefSeq" id="WP_073339587.1">
    <property type="nucleotide sequence ID" value="NZ_FQXM01000022.1"/>
</dbReference>
<dbReference type="GO" id="GO:0005886">
    <property type="term" value="C:plasma membrane"/>
    <property type="evidence" value="ECO:0007669"/>
    <property type="project" value="UniProtKB-SubCell"/>
</dbReference>
<evidence type="ECO:0000259" key="17">
    <source>
        <dbReference type="PROSITE" id="PS50885"/>
    </source>
</evidence>
<name>A0A1M5WZI7_9CLOT</name>
<dbReference type="Pfam" id="PF00512">
    <property type="entry name" value="HisKA"/>
    <property type="match status" value="1"/>
</dbReference>
<evidence type="ECO:0000256" key="12">
    <source>
        <dbReference type="ARBA" id="ARBA00023012"/>
    </source>
</evidence>
<dbReference type="Gene3D" id="1.10.287.130">
    <property type="match status" value="1"/>
</dbReference>
<dbReference type="SUPFAM" id="SSF47384">
    <property type="entry name" value="Homodimeric domain of signal transducing histidine kinase"/>
    <property type="match status" value="1"/>
</dbReference>
<keyword evidence="14" id="KW-0175">Coiled coil</keyword>
<dbReference type="PROSITE" id="PS50109">
    <property type="entry name" value="HIS_KIN"/>
    <property type="match status" value="1"/>
</dbReference>
<evidence type="ECO:0000256" key="8">
    <source>
        <dbReference type="ARBA" id="ARBA00022741"/>
    </source>
</evidence>
<dbReference type="CDD" id="cd06225">
    <property type="entry name" value="HAMP"/>
    <property type="match status" value="1"/>
</dbReference>
<evidence type="ECO:0000256" key="3">
    <source>
        <dbReference type="ARBA" id="ARBA00012438"/>
    </source>
</evidence>
<dbReference type="Gene3D" id="6.10.340.10">
    <property type="match status" value="1"/>
</dbReference>
<evidence type="ECO:0000256" key="14">
    <source>
        <dbReference type="SAM" id="Coils"/>
    </source>
</evidence>
<dbReference type="SMART" id="SM00388">
    <property type="entry name" value="HisKA"/>
    <property type="match status" value="1"/>
</dbReference>
<protein>
    <recommendedName>
        <fullName evidence="3">histidine kinase</fullName>
        <ecNumber evidence="3">2.7.13.3</ecNumber>
    </recommendedName>
</protein>
<dbReference type="PANTHER" id="PTHR45528:SF1">
    <property type="entry name" value="SENSOR HISTIDINE KINASE CPXA"/>
    <property type="match status" value="1"/>
</dbReference>
<dbReference type="SMART" id="SM00387">
    <property type="entry name" value="HATPase_c"/>
    <property type="match status" value="1"/>
</dbReference>
<dbReference type="Gene3D" id="3.30.565.10">
    <property type="entry name" value="Histidine kinase-like ATPase, C-terminal domain"/>
    <property type="match status" value="1"/>
</dbReference>
<dbReference type="CDD" id="cd00082">
    <property type="entry name" value="HisKA"/>
    <property type="match status" value="1"/>
</dbReference>
<evidence type="ECO:0000256" key="11">
    <source>
        <dbReference type="ARBA" id="ARBA00022989"/>
    </source>
</evidence>
<dbReference type="SMART" id="SM00304">
    <property type="entry name" value="HAMP"/>
    <property type="match status" value="1"/>
</dbReference>
<keyword evidence="10" id="KW-0067">ATP-binding</keyword>
<dbReference type="PROSITE" id="PS50885">
    <property type="entry name" value="HAMP"/>
    <property type="match status" value="1"/>
</dbReference>
<keyword evidence="6" id="KW-0808">Transferase</keyword>
<evidence type="ECO:0000256" key="10">
    <source>
        <dbReference type="ARBA" id="ARBA00022840"/>
    </source>
</evidence>
<dbReference type="InterPro" id="IPR050398">
    <property type="entry name" value="HssS/ArlS-like"/>
</dbReference>